<organism evidence="2 3">
    <name type="scientific">Cutaneotrichosporon cavernicola</name>
    <dbReference type="NCBI Taxonomy" id="279322"/>
    <lineage>
        <taxon>Eukaryota</taxon>
        <taxon>Fungi</taxon>
        <taxon>Dikarya</taxon>
        <taxon>Basidiomycota</taxon>
        <taxon>Agaricomycotina</taxon>
        <taxon>Tremellomycetes</taxon>
        <taxon>Trichosporonales</taxon>
        <taxon>Trichosporonaceae</taxon>
        <taxon>Cutaneotrichosporon</taxon>
    </lineage>
</organism>
<feature type="compositionally biased region" description="Polar residues" evidence="1">
    <location>
        <begin position="810"/>
        <end position="825"/>
    </location>
</feature>
<proteinExistence type="predicted"/>
<feature type="region of interest" description="Disordered" evidence="1">
    <location>
        <begin position="183"/>
        <end position="203"/>
    </location>
</feature>
<dbReference type="GeneID" id="85496562"/>
<evidence type="ECO:0000313" key="3">
    <source>
        <dbReference type="Proteomes" id="UP001233271"/>
    </source>
</evidence>
<feature type="compositionally biased region" description="Polar residues" evidence="1">
    <location>
        <begin position="701"/>
        <end position="713"/>
    </location>
</feature>
<feature type="compositionally biased region" description="Low complexity" evidence="1">
    <location>
        <begin position="744"/>
        <end position="754"/>
    </location>
</feature>
<gene>
    <name evidence="2" type="ORF">CcaverHIS019_0503200</name>
</gene>
<dbReference type="RefSeq" id="XP_060457957.1">
    <property type="nucleotide sequence ID" value="XM_060601466.1"/>
</dbReference>
<dbReference type="AlphaFoldDB" id="A0AA48L687"/>
<name>A0AA48L687_9TREE</name>
<evidence type="ECO:0000313" key="2">
    <source>
        <dbReference type="EMBL" id="BEI92692.1"/>
    </source>
</evidence>
<dbReference type="Proteomes" id="UP001233271">
    <property type="component" value="Chromosome 5"/>
</dbReference>
<keyword evidence="3" id="KW-1185">Reference proteome</keyword>
<accession>A0AA48L687</accession>
<feature type="compositionally biased region" description="Basic and acidic residues" evidence="1">
    <location>
        <begin position="13"/>
        <end position="28"/>
    </location>
</feature>
<sequence>MATIVKTLLKSAMPKDKANKKKDKDKGGKMQARSAHFGLGPSLPPKPLGGDLPRAPTWIDNAPPARDKVGPWIQAHAVYTVDSHLRYEYPEAPPAIPSRTNSPAVTVLPQESISVIGVGRGVPRGHQSMQSFSALQEPTRKPPLARPLSETMSRGAPVYQAVTNSPTMFANPRPLATPRVFSRSADPEATPKPHLHQPKPEHPFNYAKAQETHDRELRHMAKLADAEAEQRRVDIIAAKEAAQDAAELARLAHQQQSEEIAYRDLQRMFGAEDTAARREIDQAFATQNEKTQAEIDEVRERQDAYDAAFARLHAPLTAGNRQDKHDLKWEHVFSAADMRPREARDTFSTESFGHMNHADGKPIPAPLIPVLPSLKPATVINETKVVKRSSKPKRKEKHCHTHTHTPAELLQTMELTRNLTLVKTINANGHEESDSETDAVSQITRLTNIAKLVDDSTFHDDTLCQLLDAARLNLIGDQAKKALMHAARTRVDELSRQLLEGSRNNNTPPLVIRKKQRHKTCQPTPGIPDVLAPAVPMTPAARAVPLPEPVTPAPLPALPLSAQLAANATPSPSKNEEAITELLGRMTTLMEAFQSQKNNRDVDMSRGPGPFTANGTGSFPPPQVFPLQSVPLVTPDMLPHGTFPFRSPDYQPPPECYPKFQEQPCPESTSREISTSGEVGPNGYIPTGGLADEYMMGGGSFTSSPKATGSDPTQVPLAQAPTEVSRSGKKSEKPQVSKSEKSQVSKAPTEASRATSKRSKAATQVSKPATSKAPTNVSKAPTRVSRAPSQSVSQVASSVRTPTGPIINIFSPTTVNGDPTQSRAMSNVPPTPTKEQPAPSSRGTSVQSQAAPEPPRSPRSHTPGQVVVLERDLPPLPESVTSYFTRSTAKRTSANPQTTISGSRVGSRVVSGVSNVTTGTDYDSAGRTAIVTRIVVRDGLSPALDEVRPWDIVVGRLHAMAAVWQEDSFVRAMSSISLKRELDIVPLTIYTMNIYKSYLRNRLTALKPLPFDKLLVSPVHAETINSFIFAKKYNEAAAILVNLWAPLSKEPPRVIITMTKHGYQEGWLAHRWDLATGHLTSHHCIHIESQIDPYDKRPFNWWHAIRAAFPQRGILEPRHLLERNVRHVYTASPSDNSLRAALVTRNLLNGNKGDVDHGLGNLRDTVWRMTQQLLKKKQAGELLTGLDEA</sequence>
<dbReference type="EMBL" id="AP028216">
    <property type="protein sequence ID" value="BEI92692.1"/>
    <property type="molecule type" value="Genomic_DNA"/>
</dbReference>
<feature type="compositionally biased region" description="Polar residues" evidence="1">
    <location>
        <begin position="666"/>
        <end position="677"/>
    </location>
</feature>
<reference evidence="2" key="1">
    <citation type="journal article" date="2023" name="BMC Genomics">
        <title>Chromosome-level genome assemblies of Cutaneotrichosporon spp. (Trichosporonales, Basidiomycota) reveal imbalanced evolution between nucleotide sequences and chromosome synteny.</title>
        <authorList>
            <person name="Kobayashi Y."/>
            <person name="Kayamori A."/>
            <person name="Aoki K."/>
            <person name="Shiwa Y."/>
            <person name="Matsutani M."/>
            <person name="Fujita N."/>
            <person name="Sugita T."/>
            <person name="Iwasaki W."/>
            <person name="Tanaka N."/>
            <person name="Takashima M."/>
        </authorList>
    </citation>
    <scope>NUCLEOTIDE SEQUENCE</scope>
    <source>
        <strain evidence="2">HIS019</strain>
    </source>
</reference>
<feature type="compositionally biased region" description="Polar residues" evidence="1">
    <location>
        <begin position="838"/>
        <end position="850"/>
    </location>
</feature>
<feature type="compositionally biased region" description="Low complexity" evidence="1">
    <location>
        <begin position="783"/>
        <end position="800"/>
    </location>
</feature>
<feature type="compositionally biased region" description="Polar residues" evidence="1">
    <location>
        <begin position="764"/>
        <end position="779"/>
    </location>
</feature>
<protein>
    <submittedName>
        <fullName evidence="2">Uncharacterized protein</fullName>
    </submittedName>
</protein>
<feature type="region of interest" description="Disordered" evidence="1">
    <location>
        <begin position="1"/>
        <end position="55"/>
    </location>
</feature>
<feature type="compositionally biased region" description="Basic and acidic residues" evidence="1">
    <location>
        <begin position="729"/>
        <end position="743"/>
    </location>
</feature>
<evidence type="ECO:0000256" key="1">
    <source>
        <dbReference type="SAM" id="MobiDB-lite"/>
    </source>
</evidence>
<feature type="region of interest" description="Disordered" evidence="1">
    <location>
        <begin position="661"/>
        <end position="864"/>
    </location>
</feature>
<dbReference type="KEGG" id="ccac:CcaHIS019_0503200"/>